<dbReference type="NCBIfam" id="TIGR00914">
    <property type="entry name" value="2A0601"/>
    <property type="match status" value="1"/>
</dbReference>
<organism evidence="10 11">
    <name type="scientific">Dyadobacter koreensis</name>
    <dbReference type="NCBI Taxonomy" id="408657"/>
    <lineage>
        <taxon>Bacteria</taxon>
        <taxon>Pseudomonadati</taxon>
        <taxon>Bacteroidota</taxon>
        <taxon>Cytophagia</taxon>
        <taxon>Cytophagales</taxon>
        <taxon>Spirosomataceae</taxon>
        <taxon>Dyadobacter</taxon>
    </lineage>
</organism>
<dbReference type="SUPFAM" id="SSF82714">
    <property type="entry name" value="Multidrug efflux transporter AcrB TolC docking domain, DN and DC subdomains"/>
    <property type="match status" value="2"/>
</dbReference>
<dbReference type="Gene3D" id="3.30.70.1430">
    <property type="entry name" value="Multidrug efflux transporter AcrB pore domain"/>
    <property type="match status" value="2"/>
</dbReference>
<comment type="similarity">
    <text evidence="2">Belongs to the outer membrane factor (OMF) (TC 1.B.17) family.</text>
</comment>
<evidence type="ECO:0000256" key="9">
    <source>
        <dbReference type="SAM" id="Phobius"/>
    </source>
</evidence>
<evidence type="ECO:0000256" key="3">
    <source>
        <dbReference type="ARBA" id="ARBA00010942"/>
    </source>
</evidence>
<evidence type="ECO:0000256" key="5">
    <source>
        <dbReference type="ARBA" id="ARBA00022475"/>
    </source>
</evidence>
<dbReference type="Pfam" id="PF00873">
    <property type="entry name" value="ACR_tran"/>
    <property type="match status" value="1"/>
</dbReference>
<dbReference type="Gene3D" id="1.20.1640.10">
    <property type="entry name" value="Multidrug efflux transporter AcrB transmembrane domain"/>
    <property type="match status" value="2"/>
</dbReference>
<keyword evidence="5" id="KW-1003">Cell membrane</keyword>
<evidence type="ECO:0000256" key="2">
    <source>
        <dbReference type="ARBA" id="ARBA00007613"/>
    </source>
</evidence>
<dbReference type="SUPFAM" id="SSF82866">
    <property type="entry name" value="Multidrug efflux transporter AcrB transmembrane domain"/>
    <property type="match status" value="2"/>
</dbReference>
<dbReference type="SUPFAM" id="SSF56954">
    <property type="entry name" value="Outer membrane efflux proteins (OEP)"/>
    <property type="match status" value="1"/>
</dbReference>
<dbReference type="Pfam" id="PF02321">
    <property type="entry name" value="OEP"/>
    <property type="match status" value="1"/>
</dbReference>
<feature type="transmembrane region" description="Helical" evidence="9">
    <location>
        <begin position="479"/>
        <end position="502"/>
    </location>
</feature>
<comment type="subcellular location">
    <subcellularLocation>
        <location evidence="1">Cell membrane</location>
        <topology evidence="1">Multi-pass membrane protein</topology>
    </subcellularLocation>
</comment>
<dbReference type="InterPro" id="IPR004763">
    <property type="entry name" value="CusA-like"/>
</dbReference>
<evidence type="ECO:0000256" key="4">
    <source>
        <dbReference type="ARBA" id="ARBA00022448"/>
    </source>
</evidence>
<dbReference type="SUPFAM" id="SSF82693">
    <property type="entry name" value="Multidrug efflux transporter AcrB pore domain, PN1, PN2, PC1 and PC2 subdomains"/>
    <property type="match status" value="3"/>
</dbReference>
<dbReference type="GO" id="GO:0008324">
    <property type="term" value="F:monoatomic cation transmembrane transporter activity"/>
    <property type="evidence" value="ECO:0007669"/>
    <property type="project" value="InterPro"/>
</dbReference>
<dbReference type="GO" id="GO:0005886">
    <property type="term" value="C:plasma membrane"/>
    <property type="evidence" value="ECO:0007669"/>
    <property type="project" value="UniProtKB-SubCell"/>
</dbReference>
<dbReference type="InterPro" id="IPR003423">
    <property type="entry name" value="OMP_efflux"/>
</dbReference>
<feature type="transmembrane region" description="Helical" evidence="9">
    <location>
        <begin position="970"/>
        <end position="991"/>
    </location>
</feature>
<evidence type="ECO:0000313" key="11">
    <source>
        <dbReference type="Proteomes" id="UP000199532"/>
    </source>
</evidence>
<sequence>MLDKIIHFSIHNKFIIGLFMLALIGVGSYSLSQLPIDALPDITNNQVQIITTSPTLATQEVEQFITYPIELAVKPIPKIVELRSISRFGLSVVTVVFEEKVDIYWARAQISERLKEAEEAMPKGLGNPELAPISTGLGEIYQYVVFPEKGYEKEYSATDLRTIQDWIIRPQLIGTPGVAEVNTLGGSLKQYEIAIEPDKLKAMNTTIAEILDALELNNENTGGAYIDKKPYAYFIRGIGMVNGIDAINKIVVKTKNEIPILIRDVATVQIGSSIRYGAVTKDGKGEEVSGMVMMLKGENSAEVVYRVKAKMEQIKKSLPKGVTIEPFVDRTKLVNRAIGTVERNLLEGALIVIFVLILLIGNLRAGLVVASVIPLSLLFAVSMMHLFGVSGNLMSLGAIDFGLIVDGAVIIVESIIHRLQTSTRGKLTAAQMDEEVYEASAKIRSSAAFGEIIILIVYLPILALVGIEGKMFGPMAQTVSFAILGAFILSLTYIPMMSALVLKKQTGHKINISDKIMNVLQNIYQPVLMGALKMKGIVVSVSVVFLVIAIFIFNSLGGEFIPTLDEGDIATHLIIASGSSLSQEIEATTKAEQILKTKFPEVKMIVTKIGSAEIPTDPMPMEASDMIIILKEKSEWTSAKTKEELMGKMEEALETIPGATTEFSQPIQMRFNELMTGIRSDVAIKIFGEDIDRLVSAGDDVLQLIQEVEGVTGAKAERVSGLPQITVRYNKDKLALYGLNVGDLNKVIRTGFAGEKAGVVYEGEKRFDMVVRLAIEHRQDISSLKTLFVSLPSGSQIPLEQVADINYEPGPMQISREDGKRRIVVGFNVRNKDVKTVIDEIEKKLDARLKLPPGYYVTYGGQFENLVKANQRLAVAVPVALLLIFVLLYFTFRSVRQSLLIFSAIPFSAIGGVFALWIRNMPFSISAGVGFIALFGVAVLNGIVLIGYFNQLKIEGKTDLMERIKLGTRVRLRPVIMTAAVASLGFLPMALSTSAGAEVQKPLATVVIGGLVSATFLTLIVLPILYWYFEKNIKLSKHGITTALLLLLTLTVNAQNSNTLNLQQAIDLGLKNNQLLSAGELEIKMQSQLTGTAFDIPKTNIEGMFGQYNTKAFDQNYDISQTFNPFLYGARKDVLVNNLKGSQLKLEQSKREIIYLIRQNWNTIIYLNKMNQSLNKQRALLAQFVKAASLRFQTGETNLLEKTTAVTREQEILQRIKQNGSLITVEKSKIRVLLNLNSDFFVSDTIFDSQPISQLLDSTLIKQNPAFLHAAQQIEIAKSGKNLERAMLLPDFTAGYFVQSLTGNQDVSGQNINYNGVPRFQGFRAGISIPVFAKNYKSRIQAAETNIQLQQKNVDYMQTQLQSQYQQQLTQLFTYQSLIDYYKTSALPNAQTISLNAAKGYASGEISYVEYLQANQTALDIETNYLRAIADFNQAYAGLQYLLNQ</sequence>
<dbReference type="GO" id="GO:0042910">
    <property type="term" value="F:xenobiotic transmembrane transporter activity"/>
    <property type="evidence" value="ECO:0007669"/>
    <property type="project" value="TreeGrafter"/>
</dbReference>
<feature type="transmembrane region" description="Helical" evidence="9">
    <location>
        <begin position="12"/>
        <end position="31"/>
    </location>
</feature>
<dbReference type="Gene3D" id="1.20.1600.10">
    <property type="entry name" value="Outer membrane efflux proteins (OEP)"/>
    <property type="match status" value="1"/>
</dbReference>
<evidence type="ECO:0000313" key="10">
    <source>
        <dbReference type="EMBL" id="SEI52903.1"/>
    </source>
</evidence>
<keyword evidence="4" id="KW-0813">Transport</keyword>
<dbReference type="PRINTS" id="PR00702">
    <property type="entry name" value="ACRIFLAVINRP"/>
</dbReference>
<dbReference type="Gene3D" id="3.30.70.1440">
    <property type="entry name" value="Multidrug efflux transporter AcrB pore domain"/>
    <property type="match status" value="1"/>
</dbReference>
<evidence type="ECO:0000256" key="6">
    <source>
        <dbReference type="ARBA" id="ARBA00022692"/>
    </source>
</evidence>
<dbReference type="RefSeq" id="WP_090333238.1">
    <property type="nucleotide sequence ID" value="NZ_FNXY01000002.1"/>
</dbReference>
<dbReference type="Proteomes" id="UP000199532">
    <property type="component" value="Unassembled WGS sequence"/>
</dbReference>
<dbReference type="PANTHER" id="PTHR32063:SF24">
    <property type="entry name" value="CATION EFFLUX SYSTEM (ACRB_ACRD_ACRF FAMILY)"/>
    <property type="match status" value="1"/>
</dbReference>
<dbReference type="PANTHER" id="PTHR32063">
    <property type="match status" value="1"/>
</dbReference>
<evidence type="ECO:0000256" key="7">
    <source>
        <dbReference type="ARBA" id="ARBA00022989"/>
    </source>
</evidence>
<accession>A0A1H6RAY6</accession>
<dbReference type="STRING" id="408657.SAMN04487995_1163"/>
<dbReference type="Gene3D" id="3.30.2090.10">
    <property type="entry name" value="Multidrug efflux transporter AcrB TolC docking domain, DN and DC subdomains"/>
    <property type="match status" value="2"/>
</dbReference>
<keyword evidence="6 9" id="KW-0812">Transmembrane</keyword>
<dbReference type="EMBL" id="FNXY01000002">
    <property type="protein sequence ID" value="SEI52903.1"/>
    <property type="molecule type" value="Genomic_DNA"/>
</dbReference>
<proteinExistence type="inferred from homology"/>
<feature type="transmembrane region" description="Helical" evidence="9">
    <location>
        <begin position="344"/>
        <end position="360"/>
    </location>
</feature>
<feature type="transmembrane region" description="Helical" evidence="9">
    <location>
        <begin position="537"/>
        <end position="556"/>
    </location>
</feature>
<reference evidence="10 11" key="1">
    <citation type="submission" date="2016-10" db="EMBL/GenBank/DDBJ databases">
        <authorList>
            <person name="de Groot N.N."/>
        </authorList>
    </citation>
    <scope>NUCLEOTIDE SEQUENCE [LARGE SCALE GENOMIC DNA]</scope>
    <source>
        <strain evidence="10 11">DSM 19938</strain>
    </source>
</reference>
<feature type="transmembrane region" description="Helical" evidence="9">
    <location>
        <begin position="873"/>
        <end position="892"/>
    </location>
</feature>
<feature type="transmembrane region" description="Helical" evidence="9">
    <location>
        <begin position="393"/>
        <end position="416"/>
    </location>
</feature>
<comment type="similarity">
    <text evidence="3">Belongs to the resistance-nodulation-cell division (RND) (TC 2.A.6) family.</text>
</comment>
<evidence type="ECO:0000256" key="8">
    <source>
        <dbReference type="ARBA" id="ARBA00023136"/>
    </source>
</evidence>
<keyword evidence="7 9" id="KW-1133">Transmembrane helix</keyword>
<keyword evidence="8 9" id="KW-0472">Membrane</keyword>
<dbReference type="InterPro" id="IPR027463">
    <property type="entry name" value="AcrB_DN_DC_subdom"/>
</dbReference>
<dbReference type="Gene3D" id="3.30.70.1320">
    <property type="entry name" value="Multidrug efflux transporter AcrB pore domain like"/>
    <property type="match status" value="1"/>
</dbReference>
<keyword evidence="11" id="KW-1185">Reference proteome</keyword>
<dbReference type="InterPro" id="IPR001036">
    <property type="entry name" value="Acrflvin-R"/>
</dbReference>
<name>A0A1H6RAY6_9BACT</name>
<gene>
    <name evidence="10" type="ORF">SAMN04487995_1163</name>
</gene>
<dbReference type="OrthoDB" id="636130at2"/>
<feature type="transmembrane region" description="Helical" evidence="9">
    <location>
        <begin position="924"/>
        <end position="949"/>
    </location>
</feature>
<feature type="transmembrane region" description="Helical" evidence="9">
    <location>
        <begin position="899"/>
        <end position="918"/>
    </location>
</feature>
<feature type="transmembrane region" description="Helical" evidence="9">
    <location>
        <begin position="1003"/>
        <end position="1028"/>
    </location>
</feature>
<dbReference type="GO" id="GO:0015562">
    <property type="term" value="F:efflux transmembrane transporter activity"/>
    <property type="evidence" value="ECO:0007669"/>
    <property type="project" value="InterPro"/>
</dbReference>
<feature type="transmembrane region" description="Helical" evidence="9">
    <location>
        <begin position="448"/>
        <end position="467"/>
    </location>
</feature>
<evidence type="ECO:0000256" key="1">
    <source>
        <dbReference type="ARBA" id="ARBA00004651"/>
    </source>
</evidence>
<feature type="transmembrane region" description="Helical" evidence="9">
    <location>
        <begin position="367"/>
        <end position="387"/>
    </location>
</feature>
<protein>
    <submittedName>
        <fullName evidence="10">Cobalt-zinc-cadmium resistance protein CzcA</fullName>
    </submittedName>
</protein>